<keyword evidence="1" id="KW-1133">Transmembrane helix</keyword>
<evidence type="ECO:0000313" key="2">
    <source>
        <dbReference type="EMBL" id="BFP45017.1"/>
    </source>
</evidence>
<dbReference type="RefSeq" id="WP_407987572.1">
    <property type="nucleotide sequence ID" value="NZ_AP035881.2"/>
</dbReference>
<keyword evidence="1" id="KW-0812">Transmembrane</keyword>
<feature type="transmembrane region" description="Helical" evidence="1">
    <location>
        <begin position="12"/>
        <end position="32"/>
    </location>
</feature>
<reference evidence="2" key="1">
    <citation type="submission" date="2024-07" db="EMBL/GenBank/DDBJ databases">
        <title>Complete genome sequences of cellulolytic bacteria, Kitasatospora sp. CMC57 and Streptomyces sp. CMC78, isolated from Japanese agricultural soil.</title>
        <authorList>
            <person name="Hashimoto T."/>
            <person name="Ito M."/>
            <person name="Iwamoto M."/>
            <person name="Fukahori D."/>
            <person name="Shoda T."/>
            <person name="Sakoda M."/>
            <person name="Morohoshi T."/>
            <person name="Mitsuboshi M."/>
            <person name="Nishizawa T."/>
        </authorList>
    </citation>
    <scope>NUCLEOTIDE SEQUENCE</scope>
    <source>
        <strain evidence="2">CMC57</strain>
    </source>
</reference>
<accession>A0AB33JQS2</accession>
<protein>
    <recommendedName>
        <fullName evidence="3">DUF732 domain-containing protein</fullName>
    </recommendedName>
</protein>
<evidence type="ECO:0000256" key="1">
    <source>
        <dbReference type="SAM" id="Phobius"/>
    </source>
</evidence>
<gene>
    <name evidence="2" type="ORF">KCMC57_13850</name>
</gene>
<dbReference type="AlphaFoldDB" id="A0AB33JQS2"/>
<organism evidence="2">
    <name type="scientific">Kitasatospora sp. CMC57</name>
    <dbReference type="NCBI Taxonomy" id="3231513"/>
    <lineage>
        <taxon>Bacteria</taxon>
        <taxon>Bacillati</taxon>
        <taxon>Actinomycetota</taxon>
        <taxon>Actinomycetes</taxon>
        <taxon>Kitasatosporales</taxon>
        <taxon>Streptomycetaceae</taxon>
        <taxon>Kitasatospora</taxon>
    </lineage>
</organism>
<name>A0AB33JQS2_9ACTN</name>
<proteinExistence type="predicted"/>
<evidence type="ECO:0008006" key="3">
    <source>
        <dbReference type="Google" id="ProtNLM"/>
    </source>
</evidence>
<keyword evidence="1" id="KW-0472">Membrane</keyword>
<sequence>MKRTMMASQHRWIYVSTIVLLIALLVTALLTFSQQKTTNEAARKAGQLSEKLVAAGYPAPDQGQIARTLGTDGGPVCEDPASALKTALQRINMSNGAGGPGQRPVISNTRTVQAEALALSVYCPDQLDDFERKVDDYKTAKTVENP</sequence>
<dbReference type="EMBL" id="AP035881">
    <property type="protein sequence ID" value="BFP45017.1"/>
    <property type="molecule type" value="Genomic_DNA"/>
</dbReference>